<dbReference type="SUPFAM" id="SSF55874">
    <property type="entry name" value="ATPase domain of HSP90 chaperone/DNA topoisomerase II/histidine kinase"/>
    <property type="match status" value="1"/>
</dbReference>
<evidence type="ECO:0000256" key="5">
    <source>
        <dbReference type="ARBA" id="ARBA00022777"/>
    </source>
</evidence>
<dbReference type="EC" id="2.7.13.3" evidence="2"/>
<evidence type="ECO:0000259" key="8">
    <source>
        <dbReference type="SMART" id="SM00387"/>
    </source>
</evidence>
<organism evidence="9 10">
    <name type="scientific">Streptomyces amritsarensis</name>
    <dbReference type="NCBI Taxonomy" id="681158"/>
    <lineage>
        <taxon>Bacteria</taxon>
        <taxon>Bacillati</taxon>
        <taxon>Actinomycetota</taxon>
        <taxon>Actinomycetes</taxon>
        <taxon>Kitasatosporales</taxon>
        <taxon>Streptomycetaceae</taxon>
        <taxon>Streptomyces</taxon>
    </lineage>
</organism>
<evidence type="ECO:0000256" key="4">
    <source>
        <dbReference type="ARBA" id="ARBA00022679"/>
    </source>
</evidence>
<keyword evidence="3" id="KW-0597">Phosphoprotein</keyword>
<dbReference type="InterPro" id="IPR036890">
    <property type="entry name" value="HATPase_C_sf"/>
</dbReference>
<dbReference type="Pfam" id="PF02518">
    <property type="entry name" value="HATPase_c"/>
    <property type="match status" value="1"/>
</dbReference>
<dbReference type="RefSeq" id="WP_076042983.1">
    <property type="nucleotide sequence ID" value="NZ_MQUR01000002.1"/>
</dbReference>
<accession>A0ABX3GC72</accession>
<dbReference type="PANTHER" id="PTHR45436:SF5">
    <property type="entry name" value="SENSOR HISTIDINE KINASE TRCS"/>
    <property type="match status" value="1"/>
</dbReference>
<keyword evidence="7" id="KW-1133">Transmembrane helix</keyword>
<comment type="caution">
    <text evidence="9">The sequence shown here is derived from an EMBL/GenBank/DDBJ whole genome shotgun (WGS) entry which is preliminary data.</text>
</comment>
<evidence type="ECO:0000313" key="10">
    <source>
        <dbReference type="Proteomes" id="UP000187151"/>
    </source>
</evidence>
<feature type="compositionally biased region" description="Basic and acidic residues" evidence="6">
    <location>
        <begin position="109"/>
        <end position="122"/>
    </location>
</feature>
<feature type="compositionally biased region" description="Low complexity" evidence="6">
    <location>
        <begin position="665"/>
        <end position="688"/>
    </location>
</feature>
<feature type="domain" description="Histidine kinase/HSP90-like ATPase" evidence="8">
    <location>
        <begin position="282"/>
        <end position="395"/>
    </location>
</feature>
<feature type="compositionally biased region" description="Low complexity" evidence="6">
    <location>
        <begin position="529"/>
        <end position="544"/>
    </location>
</feature>
<evidence type="ECO:0000256" key="1">
    <source>
        <dbReference type="ARBA" id="ARBA00000085"/>
    </source>
</evidence>
<evidence type="ECO:0000313" key="9">
    <source>
        <dbReference type="EMBL" id="OLZ73800.1"/>
    </source>
</evidence>
<name>A0ABX3GC72_9ACTN</name>
<feature type="compositionally biased region" description="Low complexity" evidence="6">
    <location>
        <begin position="418"/>
        <end position="431"/>
    </location>
</feature>
<evidence type="ECO:0000256" key="6">
    <source>
        <dbReference type="SAM" id="MobiDB-lite"/>
    </source>
</evidence>
<feature type="region of interest" description="Disordered" evidence="6">
    <location>
        <begin position="403"/>
        <end position="784"/>
    </location>
</feature>
<reference evidence="9 10" key="1">
    <citation type="submission" date="2016-01" db="EMBL/GenBank/DDBJ databases">
        <title>Streptomyces amritsarensis strain MTCC 11845 genome sequencing and assembly.</title>
        <authorList>
            <person name="Sharma D."/>
            <person name="Nair G.R."/>
            <person name="Kaur G."/>
            <person name="Manhas R.K."/>
            <person name="Mayilraj S."/>
        </authorList>
    </citation>
    <scope>NUCLEOTIDE SEQUENCE [LARGE SCALE GENOMIC DNA]</scope>
    <source>
        <strain evidence="9 10">MTCC 11845</strain>
    </source>
</reference>
<dbReference type="Gene3D" id="3.30.565.10">
    <property type="entry name" value="Histidine kinase-like ATPase, C-terminal domain"/>
    <property type="match status" value="1"/>
</dbReference>
<comment type="catalytic activity">
    <reaction evidence="1">
        <text>ATP + protein L-histidine = ADP + protein N-phospho-L-histidine.</text>
        <dbReference type="EC" id="2.7.13.3"/>
    </reaction>
</comment>
<sequence length="784" mass="81007">MSGLRAARHAPSRHAVTGPARQIRPQLVRAALLPTLAAALSGAAAVIFTLQLGGGAGDRDARLWPVLTGCALLTVGALAAALLGAQRAAKAVRDRCEALRRSSVRGRQELRTAADRLERGEAPPRPVRGGPNAAPTGGDPAGVDEFWLLSQELRGAREQAHTTLLRLAGPAAPTDSERKVEVFVNLARRLQSLVHREIALLDELEDTVEDPDLLRELFHVDHLATRIRRHAENLAVLGGAASRRQWTRPIDLSEVLRSSVAEVEQYTRVKVVPPAGGSVRGHAVADVVHLLAELVENATVFSAPDTDVVLRAERVTAGIAVEVEDRGLGMPPEEQHRMNALLGDPDQVSVRSLLADGRIGLYVVSTLARRHGIAVELKSNIYGGVLAVLVLPLELLGAAEAGDAAGGSRVTPPLEPVRMPLPRRADPAAPASRREPAPTAWPPPGESWGATTTGTGGAPPPRPGTPTSPPYGREPARAEDAWASEADPSGPVARPGSVAGRRAEPGAAVPVGREAAREPGSAQGGPGTGPEAAPEPAGAPPYGREPARAEDTSEPLSGFWGTTSAAADCGPLDGRQEAEPAPRPSADPWVVAGGEPSGRPGSEVGRSGEPEPWSEPEAGPQAASVAGSAEDSRPSAEPGWWAAWDATASPSELRGAVPAESAPTGPWAVADGGPGAAAGPRAVPVRPTADGRSAPSGDPGSAADAWSGSGGGPSDGARPGEPAGHDAGERPMLPRRRAQQHLAPQLRDAPAPRRPADGEQPVHDPGLMAAFQRGFGRAQSENQA</sequence>
<feature type="compositionally biased region" description="Basic and acidic residues" evidence="6">
    <location>
        <begin position="750"/>
        <end position="762"/>
    </location>
</feature>
<protein>
    <recommendedName>
        <fullName evidence="2">histidine kinase</fullName>
        <ecNumber evidence="2">2.7.13.3</ecNumber>
    </recommendedName>
</protein>
<feature type="transmembrane region" description="Helical" evidence="7">
    <location>
        <begin position="63"/>
        <end position="85"/>
    </location>
</feature>
<evidence type="ECO:0000256" key="7">
    <source>
        <dbReference type="SAM" id="Phobius"/>
    </source>
</evidence>
<dbReference type="Proteomes" id="UP000187151">
    <property type="component" value="Unassembled WGS sequence"/>
</dbReference>
<evidence type="ECO:0000256" key="2">
    <source>
        <dbReference type="ARBA" id="ARBA00012438"/>
    </source>
</evidence>
<proteinExistence type="predicted"/>
<feature type="transmembrane region" description="Helical" evidence="7">
    <location>
        <begin position="31"/>
        <end position="51"/>
    </location>
</feature>
<keyword evidence="4" id="KW-0808">Transferase</keyword>
<gene>
    <name evidence="9" type="ORF">AVW11_01620</name>
</gene>
<dbReference type="SMART" id="SM00387">
    <property type="entry name" value="HATPase_c"/>
    <property type="match status" value="1"/>
</dbReference>
<keyword evidence="5" id="KW-0418">Kinase</keyword>
<dbReference type="EMBL" id="MQUR01000002">
    <property type="protein sequence ID" value="OLZ73800.1"/>
    <property type="molecule type" value="Genomic_DNA"/>
</dbReference>
<dbReference type="InterPro" id="IPR003594">
    <property type="entry name" value="HATPase_dom"/>
</dbReference>
<dbReference type="InterPro" id="IPR050428">
    <property type="entry name" value="TCS_sensor_his_kinase"/>
</dbReference>
<feature type="compositionally biased region" description="Pro residues" evidence="6">
    <location>
        <begin position="458"/>
        <end position="469"/>
    </location>
</feature>
<keyword evidence="7" id="KW-0472">Membrane</keyword>
<keyword evidence="10" id="KW-1185">Reference proteome</keyword>
<keyword evidence="7" id="KW-0812">Transmembrane</keyword>
<dbReference type="PANTHER" id="PTHR45436">
    <property type="entry name" value="SENSOR HISTIDINE KINASE YKOH"/>
    <property type="match status" value="1"/>
</dbReference>
<feature type="compositionally biased region" description="Low complexity" evidence="6">
    <location>
        <begin position="696"/>
        <end position="707"/>
    </location>
</feature>
<evidence type="ECO:0000256" key="3">
    <source>
        <dbReference type="ARBA" id="ARBA00022553"/>
    </source>
</evidence>
<feature type="region of interest" description="Disordered" evidence="6">
    <location>
        <begin position="109"/>
        <end position="139"/>
    </location>
</feature>